<dbReference type="InterPro" id="IPR026444">
    <property type="entry name" value="Secre_tail"/>
</dbReference>
<dbReference type="EMBL" id="VTWT01000001">
    <property type="protein sequence ID" value="KAA9345592.1"/>
    <property type="molecule type" value="Genomic_DNA"/>
</dbReference>
<sequence length="470" mass="51522">MKKIALLLVCLELFAFRVFAQFSTVTPLDPVAVTSDTKDKPQSKVWMHDGRFWTVLITGSGTFLYRLDGAAWKSMLKISAFTYGRADCKMNGNVNHILLYRGAASQLISVEYEPVSFTYKLWSKRTAPANITLDTGVETATIDLDTKGRMWLASDGTTNVNVRWSDAPYTTWSAPVNLATVMDDDICAVIALPVAGKIGVMWSDQGTKRFGFKTHTDGAVPGTWSADEVPASQSALNVGFGMADDHINMKAAADGTLYCAVKTGYNHTSYPRIALLVRRPTGAWDNLYEVERQLGTRPIVLLNEDQNKIKVVYTASETGGNILYRESAISPIAFGNQFTLINGTYNFATSCKQTYTASTVILASTSTWAVGVTGTDQKPVTPNLKLELDANPNPFSSLATINYQLPEAGQYSVSLYDHRGKKTTVLKQGNNLAGEKGKVTIDGSGMKRGMYLVRLQTNKEARSLKLLHQK</sequence>
<evidence type="ECO:0000259" key="2">
    <source>
        <dbReference type="Pfam" id="PF18962"/>
    </source>
</evidence>
<feature type="domain" description="Secretion system C-terminal sorting" evidence="2">
    <location>
        <begin position="392"/>
        <end position="463"/>
    </location>
</feature>
<organism evidence="3 4">
    <name type="scientific">Adhaeribacter soli</name>
    <dbReference type="NCBI Taxonomy" id="2607655"/>
    <lineage>
        <taxon>Bacteria</taxon>
        <taxon>Pseudomonadati</taxon>
        <taxon>Bacteroidota</taxon>
        <taxon>Cytophagia</taxon>
        <taxon>Cytophagales</taxon>
        <taxon>Hymenobacteraceae</taxon>
        <taxon>Adhaeribacter</taxon>
    </lineage>
</organism>
<feature type="signal peptide" evidence="1">
    <location>
        <begin position="1"/>
        <end position="20"/>
    </location>
</feature>
<keyword evidence="1" id="KW-0732">Signal</keyword>
<dbReference type="NCBIfam" id="TIGR04183">
    <property type="entry name" value="Por_Secre_tail"/>
    <property type="match status" value="1"/>
</dbReference>
<name>A0A5N1J6K8_9BACT</name>
<dbReference type="RefSeq" id="WP_150901734.1">
    <property type="nucleotide sequence ID" value="NZ_VTWT01000001.1"/>
</dbReference>
<accession>A0A5N1J6K8</accession>
<dbReference type="Pfam" id="PF18962">
    <property type="entry name" value="Por_Secre_tail"/>
    <property type="match status" value="1"/>
</dbReference>
<keyword evidence="4" id="KW-1185">Reference proteome</keyword>
<dbReference type="AlphaFoldDB" id="A0A5N1J6K8"/>
<evidence type="ECO:0000256" key="1">
    <source>
        <dbReference type="SAM" id="SignalP"/>
    </source>
</evidence>
<comment type="caution">
    <text evidence="3">The sequence shown here is derived from an EMBL/GenBank/DDBJ whole genome shotgun (WGS) entry which is preliminary data.</text>
</comment>
<gene>
    <name evidence="3" type="ORF">F0P94_00445</name>
</gene>
<evidence type="ECO:0000313" key="4">
    <source>
        <dbReference type="Proteomes" id="UP000326570"/>
    </source>
</evidence>
<feature type="chain" id="PRO_5024871289" evidence="1">
    <location>
        <begin position="21"/>
        <end position="470"/>
    </location>
</feature>
<dbReference type="Proteomes" id="UP000326570">
    <property type="component" value="Unassembled WGS sequence"/>
</dbReference>
<evidence type="ECO:0000313" key="3">
    <source>
        <dbReference type="EMBL" id="KAA9345592.1"/>
    </source>
</evidence>
<proteinExistence type="predicted"/>
<reference evidence="3 4" key="1">
    <citation type="submission" date="2019-09" db="EMBL/GenBank/DDBJ databases">
        <title>Genome sequence of Adhaeribacter sp. M2.</title>
        <authorList>
            <person name="Srinivasan S."/>
        </authorList>
    </citation>
    <scope>NUCLEOTIDE SEQUENCE [LARGE SCALE GENOMIC DNA]</scope>
    <source>
        <strain evidence="3 4">M2</strain>
    </source>
</reference>
<protein>
    <submittedName>
        <fullName evidence="3">T9SS type A sorting domain-containing protein</fullName>
    </submittedName>
</protein>